<dbReference type="InterPro" id="IPR020084">
    <property type="entry name" value="NUDIX_hydrolase_CS"/>
</dbReference>
<dbReference type="PRINTS" id="PR00502">
    <property type="entry name" value="NUDIXFAMILY"/>
</dbReference>
<dbReference type="GO" id="GO:0016787">
    <property type="term" value="F:hydrolase activity"/>
    <property type="evidence" value="ECO:0007669"/>
    <property type="project" value="UniProtKB-KW"/>
</dbReference>
<evidence type="ECO:0000256" key="2">
    <source>
        <dbReference type="ARBA" id="ARBA00022801"/>
    </source>
</evidence>
<dbReference type="Pfam" id="PF00293">
    <property type="entry name" value="NUDIX"/>
    <property type="match status" value="1"/>
</dbReference>
<comment type="similarity">
    <text evidence="3">Belongs to the Nudix hydrolase family.</text>
</comment>
<evidence type="ECO:0000259" key="4">
    <source>
        <dbReference type="PROSITE" id="PS51462"/>
    </source>
</evidence>
<keyword evidence="2 3" id="KW-0378">Hydrolase</keyword>
<evidence type="ECO:0000313" key="5">
    <source>
        <dbReference type="EMBL" id="MCT8990900.1"/>
    </source>
</evidence>
<dbReference type="AlphaFoldDB" id="A0A9X2XAX7"/>
<sequence length="140" mass="14979">MTQDATGPGVIHAVSVAVLCDGRFLLVRRGRAPTRGQFAFPGGRVEAGEAAEQAARRELFEETGLEAADLAPAAEVTLEGDDRRLYRLEVFRADSVQGTLRAGDDADHAGWYTLEEMRSLPVTKSTLEVAETVACTAVSS</sequence>
<dbReference type="PROSITE" id="PS00893">
    <property type="entry name" value="NUDIX_BOX"/>
    <property type="match status" value="1"/>
</dbReference>
<dbReference type="PROSITE" id="PS51462">
    <property type="entry name" value="NUDIX"/>
    <property type="match status" value="1"/>
</dbReference>
<dbReference type="InterPro" id="IPR020476">
    <property type="entry name" value="Nudix_hydrolase"/>
</dbReference>
<feature type="domain" description="Nudix hydrolase" evidence="4">
    <location>
        <begin position="9"/>
        <end position="135"/>
    </location>
</feature>
<evidence type="ECO:0000313" key="6">
    <source>
        <dbReference type="Proteomes" id="UP001149009"/>
    </source>
</evidence>
<dbReference type="EMBL" id="JAODNV010000011">
    <property type="protein sequence ID" value="MCT8990900.1"/>
    <property type="molecule type" value="Genomic_DNA"/>
</dbReference>
<comment type="caution">
    <text evidence="5">The sequence shown here is derived from an EMBL/GenBank/DDBJ whole genome shotgun (WGS) entry which is preliminary data.</text>
</comment>
<organism evidence="5 6">
    <name type="scientific">Chelativorans petroleitrophicus</name>
    <dbReference type="NCBI Taxonomy" id="2975484"/>
    <lineage>
        <taxon>Bacteria</taxon>
        <taxon>Pseudomonadati</taxon>
        <taxon>Pseudomonadota</taxon>
        <taxon>Alphaproteobacteria</taxon>
        <taxon>Hyphomicrobiales</taxon>
        <taxon>Phyllobacteriaceae</taxon>
        <taxon>Chelativorans</taxon>
    </lineage>
</organism>
<evidence type="ECO:0000256" key="1">
    <source>
        <dbReference type="ARBA" id="ARBA00001946"/>
    </source>
</evidence>
<dbReference type="Gene3D" id="3.90.79.10">
    <property type="entry name" value="Nucleoside Triphosphate Pyrophosphohydrolase"/>
    <property type="match status" value="1"/>
</dbReference>
<reference evidence="5" key="1">
    <citation type="submission" date="2022-08" db="EMBL/GenBank/DDBJ databases">
        <title>Chelativorans sichuanense sp. nov., a paraffin oil-degrading bacterium isolated from a mixture of oil-based drill cuttings and paddy soil.</title>
        <authorList>
            <person name="Yu J."/>
            <person name="Liu H."/>
            <person name="Chen Q."/>
        </authorList>
    </citation>
    <scope>NUCLEOTIDE SEQUENCE</scope>
    <source>
        <strain evidence="5">SCAU 2101</strain>
    </source>
</reference>
<protein>
    <submittedName>
        <fullName evidence="5">NUDIX domain-containing protein</fullName>
    </submittedName>
</protein>
<dbReference type="PANTHER" id="PTHR43736:SF1">
    <property type="entry name" value="DIHYDRONEOPTERIN TRIPHOSPHATE DIPHOSPHATASE"/>
    <property type="match status" value="1"/>
</dbReference>
<proteinExistence type="inferred from homology"/>
<dbReference type="CDD" id="cd04673">
    <property type="entry name" value="NUDIX_ADPRase"/>
    <property type="match status" value="1"/>
</dbReference>
<gene>
    <name evidence="5" type="ORF">NYR54_11445</name>
</gene>
<accession>A0A9X2XAX7</accession>
<dbReference type="PANTHER" id="PTHR43736">
    <property type="entry name" value="ADP-RIBOSE PYROPHOSPHATASE"/>
    <property type="match status" value="1"/>
</dbReference>
<comment type="cofactor">
    <cofactor evidence="1">
        <name>Mg(2+)</name>
        <dbReference type="ChEBI" id="CHEBI:18420"/>
    </cofactor>
</comment>
<dbReference type="Proteomes" id="UP001149009">
    <property type="component" value="Unassembled WGS sequence"/>
</dbReference>
<dbReference type="RefSeq" id="WP_261515788.1">
    <property type="nucleotide sequence ID" value="NZ_JAODNV010000011.1"/>
</dbReference>
<evidence type="ECO:0000256" key="3">
    <source>
        <dbReference type="RuleBase" id="RU003476"/>
    </source>
</evidence>
<dbReference type="InterPro" id="IPR015797">
    <property type="entry name" value="NUDIX_hydrolase-like_dom_sf"/>
</dbReference>
<dbReference type="SUPFAM" id="SSF55811">
    <property type="entry name" value="Nudix"/>
    <property type="match status" value="1"/>
</dbReference>
<name>A0A9X2XAX7_9HYPH</name>
<dbReference type="InterPro" id="IPR000086">
    <property type="entry name" value="NUDIX_hydrolase_dom"/>
</dbReference>
<keyword evidence="6" id="KW-1185">Reference proteome</keyword>